<dbReference type="EMBL" id="LNKA01000001">
    <property type="protein sequence ID" value="KTC65963.1"/>
    <property type="molecule type" value="Genomic_DNA"/>
</dbReference>
<dbReference type="Proteomes" id="UP000054859">
    <property type="component" value="Unassembled WGS sequence"/>
</dbReference>
<dbReference type="KEGG" id="ladl:NCTC12735_01936"/>
<gene>
    <name evidence="1" type="ORF">Lade_0621</name>
    <name evidence="2" type="ORF">NCTC12735_01936</name>
</gene>
<dbReference type="AlphaFoldDB" id="A0A0W0R4I2"/>
<geneLocation type="plasmid" evidence="2 4">
    <name>29</name>
</geneLocation>
<name>A0A0W0R4I2_9GAMM</name>
<reference evidence="2 4" key="2">
    <citation type="submission" date="2018-12" db="EMBL/GenBank/DDBJ databases">
        <authorList>
            <consortium name="Pathogen Informatics"/>
        </authorList>
    </citation>
    <scope>NUCLEOTIDE SEQUENCE [LARGE SCALE GENOMIC DNA]</scope>
    <source>
        <strain evidence="2 4">NCTC12735</strain>
        <plasmid evidence="4">29</plasmid>
    </source>
</reference>
<keyword evidence="3" id="KW-1185">Reference proteome</keyword>
<evidence type="ECO:0000313" key="3">
    <source>
        <dbReference type="Proteomes" id="UP000054859"/>
    </source>
</evidence>
<dbReference type="EMBL" id="LR134438">
    <property type="protein sequence ID" value="VEH86287.1"/>
    <property type="molecule type" value="Genomic_DNA"/>
</dbReference>
<keyword evidence="2" id="KW-0614">Plasmid</keyword>
<protein>
    <submittedName>
        <fullName evidence="1">Uncharacterized protein</fullName>
    </submittedName>
</protein>
<evidence type="ECO:0000313" key="2">
    <source>
        <dbReference type="EMBL" id="VEH86287.1"/>
    </source>
</evidence>
<sequence>MYYLTPVVVTGVDWRRQAQQKISLMNVGPIGANLQLRVFFTMRGYFRATFYLNSSKPPWAKSTNNKALRDARSTRLSITKYSLEL</sequence>
<proteinExistence type="predicted"/>
<accession>A0A0W0R4I2</accession>
<evidence type="ECO:0000313" key="1">
    <source>
        <dbReference type="EMBL" id="KTC65963.1"/>
    </source>
</evidence>
<dbReference type="STRING" id="45056.Lade_0621"/>
<dbReference type="Proteomes" id="UP000281170">
    <property type="component" value="Plasmid 29"/>
</dbReference>
<organism evidence="1 3">
    <name type="scientific">Legionella adelaidensis</name>
    <dbReference type="NCBI Taxonomy" id="45056"/>
    <lineage>
        <taxon>Bacteria</taxon>
        <taxon>Pseudomonadati</taxon>
        <taxon>Pseudomonadota</taxon>
        <taxon>Gammaproteobacteria</taxon>
        <taxon>Legionellales</taxon>
        <taxon>Legionellaceae</taxon>
        <taxon>Legionella</taxon>
    </lineage>
</organism>
<evidence type="ECO:0000313" key="4">
    <source>
        <dbReference type="Proteomes" id="UP000281170"/>
    </source>
</evidence>
<reference evidence="1 3" key="1">
    <citation type="submission" date="2015-11" db="EMBL/GenBank/DDBJ databases">
        <title>Identification of large and diverse effector repertoires of 38 Legionella species.</title>
        <authorList>
            <person name="Burstein D."/>
            <person name="Amaro F."/>
            <person name="Zusman T."/>
            <person name="Lifshitz Z."/>
            <person name="Cohen O."/>
            <person name="Gilbert J.A."/>
            <person name="Pupko T."/>
            <person name="Shuman H.A."/>
            <person name="Segal G."/>
        </authorList>
    </citation>
    <scope>NUCLEOTIDE SEQUENCE [LARGE SCALE GENOMIC DNA]</scope>
    <source>
        <strain evidence="1 3">1762-AUS-E</strain>
    </source>
</reference>